<dbReference type="EMBL" id="AHJE01000012">
    <property type="protein sequence ID" value="EHP44143.1"/>
    <property type="molecule type" value="Genomic_DNA"/>
</dbReference>
<protein>
    <submittedName>
        <fullName evidence="2">Uncharacterized protein</fullName>
    </submittedName>
</protein>
<reference evidence="2 3" key="1">
    <citation type="journal article" date="2012" name="J. Bacteriol.">
        <title>De Novo Genome Project of Cupriavidus basilensis OR16.</title>
        <authorList>
            <person name="Cserhati M."/>
            <person name="Kriszt B."/>
            <person name="Szoboszlay S."/>
            <person name="Toth A."/>
            <person name="Szabo I."/>
            <person name="Tancsics A."/>
            <person name="Nagy I."/>
            <person name="Horvath B."/>
            <person name="Nagy I."/>
            <person name="Kukolya J."/>
        </authorList>
    </citation>
    <scope>NUCLEOTIDE SEQUENCE [LARGE SCALE GENOMIC DNA]</scope>
    <source>
        <strain evidence="2 3">OR16</strain>
    </source>
</reference>
<dbReference type="Proteomes" id="UP000005808">
    <property type="component" value="Unassembled WGS sequence"/>
</dbReference>
<evidence type="ECO:0000256" key="1">
    <source>
        <dbReference type="SAM" id="MobiDB-lite"/>
    </source>
</evidence>
<gene>
    <name evidence="2" type="ORF">OR16_04167</name>
</gene>
<evidence type="ECO:0000313" key="2">
    <source>
        <dbReference type="EMBL" id="EHP44143.1"/>
    </source>
</evidence>
<name>H1RZS7_9BURK</name>
<comment type="caution">
    <text evidence="2">The sequence shown here is derived from an EMBL/GenBank/DDBJ whole genome shotgun (WGS) entry which is preliminary data.</text>
</comment>
<proteinExistence type="predicted"/>
<sequence length="81" mass="9020">MRTTLAAAVQRSERGEAESALARQRLSALRVAWPSGVDGRGEALDRQFLQLHTRSSTESERMPEQVAVAQERATATERRAR</sequence>
<accession>H1RZS7</accession>
<dbReference type="AlphaFoldDB" id="H1RZS7"/>
<dbReference type="PATRIC" id="fig|1127483.3.peg.840"/>
<feature type="region of interest" description="Disordered" evidence="1">
    <location>
        <begin position="54"/>
        <end position="81"/>
    </location>
</feature>
<evidence type="ECO:0000313" key="3">
    <source>
        <dbReference type="Proteomes" id="UP000005808"/>
    </source>
</evidence>
<organism evidence="2 3">
    <name type="scientific">Cupriavidus basilensis OR16</name>
    <dbReference type="NCBI Taxonomy" id="1127483"/>
    <lineage>
        <taxon>Bacteria</taxon>
        <taxon>Pseudomonadati</taxon>
        <taxon>Pseudomonadota</taxon>
        <taxon>Betaproteobacteria</taxon>
        <taxon>Burkholderiales</taxon>
        <taxon>Burkholderiaceae</taxon>
        <taxon>Cupriavidus</taxon>
    </lineage>
</organism>